<dbReference type="InterPro" id="IPR001608">
    <property type="entry name" value="Ala_racemase_N"/>
</dbReference>
<dbReference type="SUPFAM" id="SSF51419">
    <property type="entry name" value="PLP-binding barrel"/>
    <property type="match status" value="1"/>
</dbReference>
<evidence type="ECO:0000313" key="6">
    <source>
        <dbReference type="EMBL" id="SDO81918.1"/>
    </source>
</evidence>
<gene>
    <name evidence="6" type="ORF">SAMN05660330_01121</name>
</gene>
<name>A0A1H0MNA3_9BACT</name>
<dbReference type="Pfam" id="PF01168">
    <property type="entry name" value="Ala_racemase_N"/>
    <property type="match status" value="1"/>
</dbReference>
<dbReference type="PANTHER" id="PTHR10146:SF14">
    <property type="entry name" value="PYRIDOXAL PHOSPHATE HOMEOSTASIS PROTEIN"/>
    <property type="match status" value="1"/>
</dbReference>
<sequence>MIAENIDKIKQTIETSAQKAGRDPNTIKLVAVSKRFPVDKIVEASNAGQKLFGENYVQELQQKVGDLPSDVKIHFIGHLQSNKAKIAAESCDMIETVDRIKLGKKINNHMATLQKKIKILVQVNIGNDPRKAGTTEQQAAELIGQLEELPMLEVCGLMTMPPLEQEPERSRPYFSNLRLFSEKLKQQGFFRDREYIELSMGMSSDFHIAIEEGATIVRVGTAIFGKR</sequence>
<accession>A0A1H0MNA3</accession>
<dbReference type="AlphaFoldDB" id="A0A1H0MNA3"/>
<reference evidence="6 7" key="1">
    <citation type="submission" date="2016-10" db="EMBL/GenBank/DDBJ databases">
        <authorList>
            <person name="de Groot N.N."/>
        </authorList>
    </citation>
    <scope>NUCLEOTIDE SEQUENCE [LARGE SCALE GENOMIC DNA]</scope>
    <source>
        <strain evidence="6 7">DSM 12130</strain>
    </source>
</reference>
<evidence type="ECO:0000256" key="3">
    <source>
        <dbReference type="PIRSR" id="PIRSR004848-1"/>
    </source>
</evidence>
<dbReference type="RefSeq" id="WP_092220626.1">
    <property type="nucleotide sequence ID" value="NZ_FNJI01000006.1"/>
</dbReference>
<comment type="similarity">
    <text evidence="2 4">Belongs to the pyridoxal phosphate-binding protein YggS/PROSC family.</text>
</comment>
<dbReference type="FunFam" id="3.20.20.10:FF:000018">
    <property type="entry name" value="Pyridoxal phosphate homeostasis protein"/>
    <property type="match status" value="1"/>
</dbReference>
<dbReference type="EMBL" id="FNJI01000006">
    <property type="protein sequence ID" value="SDO81918.1"/>
    <property type="molecule type" value="Genomic_DNA"/>
</dbReference>
<dbReference type="Proteomes" id="UP000199073">
    <property type="component" value="Unassembled WGS sequence"/>
</dbReference>
<dbReference type="OrthoDB" id="9804072at2"/>
<dbReference type="PIRSF" id="PIRSF004848">
    <property type="entry name" value="YBL036c_PLPDEIII"/>
    <property type="match status" value="1"/>
</dbReference>
<dbReference type="InterPro" id="IPR029066">
    <property type="entry name" value="PLP-binding_barrel"/>
</dbReference>
<evidence type="ECO:0000313" key="7">
    <source>
        <dbReference type="Proteomes" id="UP000199073"/>
    </source>
</evidence>
<dbReference type="GO" id="GO:0030170">
    <property type="term" value="F:pyridoxal phosphate binding"/>
    <property type="evidence" value="ECO:0007669"/>
    <property type="project" value="UniProtKB-UniRule"/>
</dbReference>
<comment type="function">
    <text evidence="2">Pyridoxal 5'-phosphate (PLP)-binding protein, which is involved in PLP homeostasis.</text>
</comment>
<keyword evidence="1 2" id="KW-0663">Pyridoxal phosphate</keyword>
<feature type="modified residue" description="N6-(pyridoxal phosphate)lysine" evidence="2 3">
    <location>
        <position position="34"/>
    </location>
</feature>
<feature type="domain" description="Alanine racemase N-terminal" evidence="5">
    <location>
        <begin position="6"/>
        <end position="226"/>
    </location>
</feature>
<comment type="cofactor">
    <cofactor evidence="3">
        <name>pyridoxal 5'-phosphate</name>
        <dbReference type="ChEBI" id="CHEBI:597326"/>
    </cofactor>
</comment>
<dbReference type="NCBIfam" id="TIGR00044">
    <property type="entry name" value="YggS family pyridoxal phosphate-dependent enzyme"/>
    <property type="match status" value="1"/>
</dbReference>
<dbReference type="HAMAP" id="MF_02087">
    <property type="entry name" value="PLP_homeostasis"/>
    <property type="match status" value="1"/>
</dbReference>
<evidence type="ECO:0000256" key="2">
    <source>
        <dbReference type="HAMAP-Rule" id="MF_02087"/>
    </source>
</evidence>
<protein>
    <recommendedName>
        <fullName evidence="2">Pyridoxal phosphate homeostasis protein</fullName>
        <shortName evidence="2">PLP homeostasis protein</shortName>
    </recommendedName>
</protein>
<dbReference type="Gene3D" id="3.20.20.10">
    <property type="entry name" value="Alanine racemase"/>
    <property type="match status" value="1"/>
</dbReference>
<organism evidence="6 7">
    <name type="scientific">Desulforhopalus singaporensis</name>
    <dbReference type="NCBI Taxonomy" id="91360"/>
    <lineage>
        <taxon>Bacteria</taxon>
        <taxon>Pseudomonadati</taxon>
        <taxon>Thermodesulfobacteriota</taxon>
        <taxon>Desulfobulbia</taxon>
        <taxon>Desulfobulbales</taxon>
        <taxon>Desulfocapsaceae</taxon>
        <taxon>Desulforhopalus</taxon>
    </lineage>
</organism>
<dbReference type="InterPro" id="IPR011078">
    <property type="entry name" value="PyrdxlP_homeostasis"/>
</dbReference>
<keyword evidence="7" id="KW-1185">Reference proteome</keyword>
<dbReference type="PANTHER" id="PTHR10146">
    <property type="entry name" value="PROLINE SYNTHETASE CO-TRANSCRIBED BACTERIAL HOMOLOG PROTEIN"/>
    <property type="match status" value="1"/>
</dbReference>
<evidence type="ECO:0000259" key="5">
    <source>
        <dbReference type="Pfam" id="PF01168"/>
    </source>
</evidence>
<proteinExistence type="inferred from homology"/>
<evidence type="ECO:0000256" key="4">
    <source>
        <dbReference type="RuleBase" id="RU004514"/>
    </source>
</evidence>
<dbReference type="STRING" id="91360.SAMN05660330_01121"/>
<evidence type="ECO:0000256" key="1">
    <source>
        <dbReference type="ARBA" id="ARBA00022898"/>
    </source>
</evidence>
<dbReference type="CDD" id="cd00635">
    <property type="entry name" value="PLPDE_III_YBL036c_like"/>
    <property type="match status" value="1"/>
</dbReference>